<feature type="compositionally biased region" description="Acidic residues" evidence="2">
    <location>
        <begin position="642"/>
        <end position="665"/>
    </location>
</feature>
<feature type="compositionally biased region" description="Acidic residues" evidence="2">
    <location>
        <begin position="400"/>
        <end position="415"/>
    </location>
</feature>
<evidence type="ECO:0000256" key="4">
    <source>
        <dbReference type="SAM" id="SignalP"/>
    </source>
</evidence>
<name>A0ABY1GSL2_9GAMM</name>
<keyword evidence="4" id="KW-0732">Signal</keyword>
<evidence type="ECO:0000256" key="1">
    <source>
        <dbReference type="SAM" id="Coils"/>
    </source>
</evidence>
<evidence type="ECO:0000313" key="6">
    <source>
        <dbReference type="Proteomes" id="UP000183805"/>
    </source>
</evidence>
<dbReference type="InterPro" id="IPR020012">
    <property type="entry name" value="LysM_FimV"/>
</dbReference>
<feature type="compositionally biased region" description="Acidic residues" evidence="2">
    <location>
        <begin position="428"/>
        <end position="445"/>
    </location>
</feature>
<dbReference type="RefSeq" id="WP_305728397.1">
    <property type="nucleotide sequence ID" value="NZ_FPAZ01000020.1"/>
</dbReference>
<feature type="region of interest" description="Disordered" evidence="2">
    <location>
        <begin position="400"/>
        <end position="548"/>
    </location>
</feature>
<reference evidence="5 6" key="1">
    <citation type="submission" date="2016-10" db="EMBL/GenBank/DDBJ databases">
        <authorList>
            <person name="Varghese N."/>
            <person name="Submissions S."/>
        </authorList>
    </citation>
    <scope>NUCLEOTIDE SEQUENCE [LARGE SCALE GENOMIC DNA]</scope>
    <source>
        <strain evidence="5 6">CGMCC 1.8499</strain>
    </source>
</reference>
<feature type="chain" id="PRO_5046406333" evidence="4">
    <location>
        <begin position="22"/>
        <end position="665"/>
    </location>
</feature>
<keyword evidence="3" id="KW-0472">Membrane</keyword>
<feature type="compositionally biased region" description="Acidic residues" evidence="2">
    <location>
        <begin position="459"/>
        <end position="471"/>
    </location>
</feature>
<keyword evidence="3" id="KW-0812">Transmembrane</keyword>
<evidence type="ECO:0000256" key="3">
    <source>
        <dbReference type="SAM" id="Phobius"/>
    </source>
</evidence>
<feature type="compositionally biased region" description="Acidic residues" evidence="2">
    <location>
        <begin position="538"/>
        <end position="548"/>
    </location>
</feature>
<keyword evidence="1" id="KW-0175">Coiled coil</keyword>
<dbReference type="EMBL" id="FPAZ01000020">
    <property type="protein sequence ID" value="SFT96749.1"/>
    <property type="molecule type" value="Genomic_DNA"/>
</dbReference>
<sequence length="665" mass="73712">MRGLATLFILASALVVTPTYSDEGSTLKGPKGVDYGAQGRSIGPIKPTDTLWRIAAKIRPDNSVSIYQVMQALYDKNPSSFLDQNLNHMRDGAYLKIPTIAEMRAVNPTLAKARSEQDDELWEKKKNGTLTVAEINESQKKVTQARKVDLDEAKQELKQEINTIKTEQGTQLVELQKQFKTSVDNVEEILAENNKLKQQLTGISKELETVRDQLGQDSEIQKQLKELIAKQNEIIEQQKAKKIEEDSGLNVSSILSNPFVLGALMFIPALLIIAAVVLFLKKRNNNAPEASDDDEFLPQSPTYTENDELDPLVDNDPLIPDPVEDNDDLSVRLDDDLDQDMLPDDDIIFDDSIDDSFDDDDSVLNQDELEGLLSDDIVFNDESEGSEDDDLDAFLQQDFDQSDDDSLGDEIDLEGEQSQVDSSGDILSADDIDDLFASDNTDDSQDSNKNDDMAALSEELAEDDFDIDSLIDEQNNTTSSEQNEDVNLDDIDDLLDEADETPVGTIDAELIDEDDFDIDSLIDDVQTDEQPAHSSNTLEDESVDADDIDALLDEASDDDALDVDDIDSLLDDVAMDEAATEQALSEEPEVEEQPQVDELVDEDALVGEDELDDALDVDDIDSLLDDVAMDEAAIEQTLSEEPKEDDQPQVDELVDENALVDEDEL</sequence>
<feature type="compositionally biased region" description="Acidic residues" evidence="2">
    <location>
        <begin position="509"/>
        <end position="527"/>
    </location>
</feature>
<comment type="caution">
    <text evidence="5">The sequence shown here is derived from an EMBL/GenBank/DDBJ whole genome shotgun (WGS) entry which is preliminary data.</text>
</comment>
<feature type="transmembrane region" description="Helical" evidence="3">
    <location>
        <begin position="259"/>
        <end position="280"/>
    </location>
</feature>
<proteinExistence type="predicted"/>
<accession>A0ABY1GSL2</accession>
<feature type="coiled-coil region" evidence="1">
    <location>
        <begin position="140"/>
        <end position="241"/>
    </location>
</feature>
<feature type="compositionally biased region" description="Polar residues" evidence="2">
    <location>
        <begin position="528"/>
        <end position="537"/>
    </location>
</feature>
<feature type="signal peptide" evidence="4">
    <location>
        <begin position="1"/>
        <end position="21"/>
    </location>
</feature>
<feature type="region of interest" description="Disordered" evidence="2">
    <location>
        <begin position="574"/>
        <end position="597"/>
    </location>
</feature>
<feature type="region of interest" description="Disordered" evidence="2">
    <location>
        <begin position="636"/>
        <end position="665"/>
    </location>
</feature>
<keyword evidence="3" id="KW-1133">Transmembrane helix</keyword>
<feature type="region of interest" description="Disordered" evidence="2">
    <location>
        <begin position="287"/>
        <end position="330"/>
    </location>
</feature>
<keyword evidence="6" id="KW-1185">Reference proteome</keyword>
<feature type="compositionally biased region" description="Polar residues" evidence="2">
    <location>
        <begin position="472"/>
        <end position="481"/>
    </location>
</feature>
<dbReference type="NCBIfam" id="TIGR03505">
    <property type="entry name" value="FimV_core"/>
    <property type="match status" value="1"/>
</dbReference>
<feature type="compositionally biased region" description="Acidic residues" evidence="2">
    <location>
        <begin position="482"/>
        <end position="500"/>
    </location>
</feature>
<dbReference type="Proteomes" id="UP000183805">
    <property type="component" value="Unassembled WGS sequence"/>
</dbReference>
<evidence type="ECO:0000256" key="2">
    <source>
        <dbReference type="SAM" id="MobiDB-lite"/>
    </source>
</evidence>
<evidence type="ECO:0000313" key="5">
    <source>
        <dbReference type="EMBL" id="SFT96749.1"/>
    </source>
</evidence>
<gene>
    <name evidence="5" type="ORF">SAMN04487854_12028</name>
</gene>
<feature type="non-terminal residue" evidence="5">
    <location>
        <position position="665"/>
    </location>
</feature>
<organism evidence="5 6">
    <name type="scientific">Pseudoalteromonas lipolytica</name>
    <dbReference type="NCBI Taxonomy" id="570156"/>
    <lineage>
        <taxon>Bacteria</taxon>
        <taxon>Pseudomonadati</taxon>
        <taxon>Pseudomonadota</taxon>
        <taxon>Gammaproteobacteria</taxon>
        <taxon>Alteromonadales</taxon>
        <taxon>Pseudoalteromonadaceae</taxon>
        <taxon>Pseudoalteromonas</taxon>
    </lineage>
</organism>
<protein>
    <submittedName>
        <fullName evidence="5">FimV N-terminal domain-containing protein</fullName>
    </submittedName>
</protein>